<keyword evidence="6" id="KW-1185">Reference proteome</keyword>
<dbReference type="PRINTS" id="PR00037">
    <property type="entry name" value="HTHLACR"/>
</dbReference>
<dbReference type="Pfam" id="PF00455">
    <property type="entry name" value="DeoRC"/>
    <property type="match status" value="1"/>
</dbReference>
<feature type="domain" description="HTH deoR-type" evidence="4">
    <location>
        <begin position="3"/>
        <end position="58"/>
    </location>
</feature>
<comment type="caution">
    <text evidence="5">The sequence shown here is derived from an EMBL/GenBank/DDBJ whole genome shotgun (WGS) entry which is preliminary data.</text>
</comment>
<evidence type="ECO:0000259" key="4">
    <source>
        <dbReference type="PROSITE" id="PS51000"/>
    </source>
</evidence>
<dbReference type="InterPro" id="IPR037171">
    <property type="entry name" value="NagB/RpiA_transferase-like"/>
</dbReference>
<keyword evidence="3" id="KW-0804">Transcription</keyword>
<name>A0ABT1WQ97_9LACT</name>
<dbReference type="SUPFAM" id="SSF100950">
    <property type="entry name" value="NagB/RpiA/CoA transferase-like"/>
    <property type="match status" value="1"/>
</dbReference>
<reference evidence="5" key="3">
    <citation type="journal article" date="2023" name="Microbiol. Resour. Announc.">
        <title>Draft Genome Sequence of Granulicatella sp. Strain S8, Isolated from a Marine Fish, Seriola quinqueradiata.</title>
        <authorList>
            <person name="Lee M."/>
            <person name="Farooq A."/>
            <person name="Jeong J.B."/>
            <person name="Jung M.Y."/>
        </authorList>
    </citation>
    <scope>NUCLEOTIDE SEQUENCE</scope>
    <source>
        <strain evidence="5">S8</strain>
    </source>
</reference>
<dbReference type="SMART" id="SM01134">
    <property type="entry name" value="DeoRC"/>
    <property type="match status" value="1"/>
</dbReference>
<gene>
    <name evidence="5" type="ORF">NPA36_09175</name>
</gene>
<dbReference type="Proteomes" id="UP001059480">
    <property type="component" value="Unassembled WGS sequence"/>
</dbReference>
<evidence type="ECO:0000256" key="1">
    <source>
        <dbReference type="ARBA" id="ARBA00023015"/>
    </source>
</evidence>
<organism evidence="5 6">
    <name type="scientific">Granulicatella seriolae</name>
    <dbReference type="NCBI Taxonomy" id="2967226"/>
    <lineage>
        <taxon>Bacteria</taxon>
        <taxon>Bacillati</taxon>
        <taxon>Bacillota</taxon>
        <taxon>Bacilli</taxon>
        <taxon>Lactobacillales</taxon>
        <taxon>Carnobacteriaceae</taxon>
        <taxon>Granulicatella</taxon>
    </lineage>
</organism>
<dbReference type="InterPro" id="IPR018356">
    <property type="entry name" value="Tscrpt_reg_HTH_DeoR_CS"/>
</dbReference>
<keyword evidence="2" id="KW-0238">DNA-binding</keyword>
<dbReference type="InterPro" id="IPR001034">
    <property type="entry name" value="DeoR_HTH"/>
</dbReference>
<sequence>MLTEKRHQAILEALEKQNIVQMQELVNKLGVSESTIRRDLSILEDEGQLTRVHGGAKRNFMIEAEPNVQEKSVRFAHDKKAIAKQAASLVEDGDVIYIDAGTTTLAMIPYLVGKKLTVVTNGIQHAALLSELGIDPILIGGKLKAGTQAIIGATAVKQLHNYRFRKAFLGMNGVDLHMGFTTPDEEEATMKETAVELSSQSYILIDASKFSKVSFCQVASLKDATIITYQLDSSKETRYQIETALINIKEEEA</sequence>
<dbReference type="PANTHER" id="PTHR30363">
    <property type="entry name" value="HTH-TYPE TRANSCRIPTIONAL REGULATOR SRLR-RELATED"/>
    <property type="match status" value="1"/>
</dbReference>
<dbReference type="PANTHER" id="PTHR30363:SF56">
    <property type="entry name" value="TRANSCRIPTIONAL REGULATOR, DEOR FAMILY"/>
    <property type="match status" value="1"/>
</dbReference>
<evidence type="ECO:0000256" key="3">
    <source>
        <dbReference type="ARBA" id="ARBA00023163"/>
    </source>
</evidence>
<dbReference type="InterPro" id="IPR050313">
    <property type="entry name" value="Carb_Metab_HTH_regulators"/>
</dbReference>
<evidence type="ECO:0000313" key="6">
    <source>
        <dbReference type="Proteomes" id="UP001059480"/>
    </source>
</evidence>
<evidence type="ECO:0000313" key="5">
    <source>
        <dbReference type="EMBL" id="MCQ9210716.1"/>
    </source>
</evidence>
<dbReference type="SMART" id="SM00420">
    <property type="entry name" value="HTH_DEOR"/>
    <property type="match status" value="1"/>
</dbReference>
<dbReference type="InterPro" id="IPR014036">
    <property type="entry name" value="DeoR-like_C"/>
</dbReference>
<dbReference type="PROSITE" id="PS51000">
    <property type="entry name" value="HTH_DEOR_2"/>
    <property type="match status" value="1"/>
</dbReference>
<dbReference type="Gene3D" id="1.10.10.10">
    <property type="entry name" value="Winged helix-like DNA-binding domain superfamily/Winged helix DNA-binding domain"/>
    <property type="match status" value="1"/>
</dbReference>
<dbReference type="SUPFAM" id="SSF46785">
    <property type="entry name" value="Winged helix' DNA-binding domain"/>
    <property type="match status" value="1"/>
</dbReference>
<dbReference type="RefSeq" id="WP_256945828.1">
    <property type="nucleotide sequence ID" value="NZ_JANHNZ010000012.1"/>
</dbReference>
<dbReference type="EMBL" id="JANHNZ010000012">
    <property type="protein sequence ID" value="MCQ9210716.1"/>
    <property type="molecule type" value="Genomic_DNA"/>
</dbReference>
<evidence type="ECO:0000256" key="2">
    <source>
        <dbReference type="ARBA" id="ARBA00023125"/>
    </source>
</evidence>
<proteinExistence type="predicted"/>
<protein>
    <submittedName>
        <fullName evidence="5">DeoR family transcriptional regulator</fullName>
    </submittedName>
</protein>
<dbReference type="InterPro" id="IPR036388">
    <property type="entry name" value="WH-like_DNA-bd_sf"/>
</dbReference>
<dbReference type="Gene3D" id="3.40.50.1360">
    <property type="match status" value="1"/>
</dbReference>
<reference evidence="5" key="1">
    <citation type="submission" date="2022-07" db="EMBL/GenBank/DDBJ databases">
        <authorList>
            <person name="Jung M.-Y."/>
            <person name="Lee M."/>
        </authorList>
    </citation>
    <scope>NUCLEOTIDE SEQUENCE</scope>
    <source>
        <strain evidence="5">S8</strain>
    </source>
</reference>
<dbReference type="InterPro" id="IPR036390">
    <property type="entry name" value="WH_DNA-bd_sf"/>
</dbReference>
<accession>A0ABT1WQ97</accession>
<dbReference type="PROSITE" id="PS00894">
    <property type="entry name" value="HTH_DEOR_1"/>
    <property type="match status" value="1"/>
</dbReference>
<reference evidence="5" key="2">
    <citation type="journal article" date="2023" name="Curr. Microbiol.">
        <title>Granulicatella seriolae sp. nov., a Novel Facultative Anaerobe Isolated from Yellowtail Marine Fish.</title>
        <authorList>
            <person name="Lee M."/>
            <person name="Choi Y.J."/>
            <person name="Farooq A."/>
            <person name="Jeong J.B."/>
            <person name="Jung M.Y."/>
        </authorList>
    </citation>
    <scope>NUCLEOTIDE SEQUENCE</scope>
    <source>
        <strain evidence="5">S8</strain>
    </source>
</reference>
<dbReference type="Pfam" id="PF08220">
    <property type="entry name" value="HTH_DeoR"/>
    <property type="match status" value="1"/>
</dbReference>
<keyword evidence="1" id="KW-0805">Transcription regulation</keyword>